<protein>
    <recommendedName>
        <fullName evidence="4">Transposase domain-containing protein</fullName>
    </recommendedName>
</protein>
<reference evidence="2" key="1">
    <citation type="submission" date="2024-04" db="UniProtKB">
        <authorList>
            <consortium name="EnsemblMetazoa"/>
        </authorList>
    </citation>
    <scope>IDENTIFICATION</scope>
    <source>
        <strain evidence="2">EBRO</strain>
    </source>
</reference>
<name>A0AAG5D2N8_ANOAO</name>
<accession>A0AAG5D2N8</accession>
<dbReference type="EnsemblMetazoa" id="ENSAATROPT005535">
    <property type="protein sequence ID" value="ENSAATROPP005120"/>
    <property type="gene ID" value="ENSAATROPG004453"/>
</dbReference>
<dbReference type="AlphaFoldDB" id="A0AAG5D2N8"/>
<organism evidence="2 3">
    <name type="scientific">Anopheles atroparvus</name>
    <name type="common">European mosquito</name>
    <dbReference type="NCBI Taxonomy" id="41427"/>
    <lineage>
        <taxon>Eukaryota</taxon>
        <taxon>Metazoa</taxon>
        <taxon>Ecdysozoa</taxon>
        <taxon>Arthropoda</taxon>
        <taxon>Hexapoda</taxon>
        <taxon>Insecta</taxon>
        <taxon>Pterygota</taxon>
        <taxon>Neoptera</taxon>
        <taxon>Endopterygota</taxon>
        <taxon>Diptera</taxon>
        <taxon>Nematocera</taxon>
        <taxon>Culicoidea</taxon>
        <taxon>Culicidae</taxon>
        <taxon>Anophelinae</taxon>
        <taxon>Anopheles</taxon>
    </lineage>
</organism>
<evidence type="ECO:0008006" key="4">
    <source>
        <dbReference type="Google" id="ProtNLM"/>
    </source>
</evidence>
<feature type="region of interest" description="Disordered" evidence="1">
    <location>
        <begin position="1"/>
        <end position="26"/>
    </location>
</feature>
<dbReference type="Proteomes" id="UP000075880">
    <property type="component" value="Unassembled WGS sequence"/>
</dbReference>
<dbReference type="PANTHER" id="PTHR33053">
    <property type="entry name" value="PROTEIN, PUTATIVE-RELATED"/>
    <property type="match status" value="1"/>
</dbReference>
<keyword evidence="3" id="KW-1185">Reference proteome</keyword>
<evidence type="ECO:0000313" key="2">
    <source>
        <dbReference type="EnsemblMetazoa" id="ENSAATROPP005120"/>
    </source>
</evidence>
<dbReference type="PANTHER" id="PTHR33053:SF9">
    <property type="entry name" value="AGAP000105-PA"/>
    <property type="match status" value="1"/>
</dbReference>
<evidence type="ECO:0000256" key="1">
    <source>
        <dbReference type="SAM" id="MobiDB-lite"/>
    </source>
</evidence>
<proteinExistence type="predicted"/>
<sequence>MAPKRKLSGEKVDPSTSRRRRQLMDDLVRETDDEFNRLMDEHGEIPPSHWPHHGIEITPEEEAALGIPGEQYVEEADNDFYTTSDSHSRPHDQRPVEDDVHIWPEGFECMENLDLKACLAYWAVVLEENRLSVSVILAIMRNKLGIKLPMDRRSLVKTPSNVGSQIVAVSGGQFWYQGVGTALKKYFRDVVPYTSHFSMQVFVDGLPLHKSGQNQLWPILVKIEELPDAPVMVAGVFCGQTKPQHVEDFLRPFVNEMNELRQVGVNINDKICTISVKLLIADSPARAFAKAIVGFNHRHGCTKCTCVGEYSREHHKVIFSDVGAAPRTDADFRARSCLEHHKEFRSPLEDLDNFNIIEDVVVGDRLHLVDLGVTRQILRGILASKFVGIRKWNTHERDNVSNFFNSTKLPSEINRQMRNLKTVAFWKGTEWRSFLHYASIV</sequence>
<evidence type="ECO:0000313" key="3">
    <source>
        <dbReference type="Proteomes" id="UP000075880"/>
    </source>
</evidence>